<dbReference type="PANTHER" id="PTHR36933:SF1">
    <property type="entry name" value="SLL0788 PROTEIN"/>
    <property type="match status" value="1"/>
</dbReference>
<name>A0A6S7BIG1_9BURK</name>
<dbReference type="RefSeq" id="WP_175107381.1">
    <property type="nucleotide sequence ID" value="NZ_CADIKM010000035.1"/>
</dbReference>
<feature type="domain" description="DUF305" evidence="2">
    <location>
        <begin position="52"/>
        <end position="137"/>
    </location>
</feature>
<keyword evidence="4" id="KW-1185">Reference proteome</keyword>
<gene>
    <name evidence="3" type="ORF">LMG28138_04759</name>
</gene>
<evidence type="ECO:0000256" key="1">
    <source>
        <dbReference type="SAM" id="SignalP"/>
    </source>
</evidence>
<evidence type="ECO:0000313" key="3">
    <source>
        <dbReference type="EMBL" id="CAB3799905.1"/>
    </source>
</evidence>
<dbReference type="AlphaFoldDB" id="A0A6S7BIG1"/>
<dbReference type="Pfam" id="PF03713">
    <property type="entry name" value="DUF305"/>
    <property type="match status" value="1"/>
</dbReference>
<evidence type="ECO:0000313" key="4">
    <source>
        <dbReference type="Proteomes" id="UP000494115"/>
    </source>
</evidence>
<organism evidence="3 4">
    <name type="scientific">Pararobbsia alpina</name>
    <dbReference type="NCBI Taxonomy" id="621374"/>
    <lineage>
        <taxon>Bacteria</taxon>
        <taxon>Pseudomonadati</taxon>
        <taxon>Pseudomonadota</taxon>
        <taxon>Betaproteobacteria</taxon>
        <taxon>Burkholderiales</taxon>
        <taxon>Burkholderiaceae</taxon>
        <taxon>Pararobbsia</taxon>
    </lineage>
</organism>
<sequence>MQANRLVTILSTSIGIALSLAAFEVSAQPSGAMADGQMANGQMANDQMGMPAPAGDSQSPSTQAFKQNAARMMKNMSAPAYTGDADADFVAHMIPHHQGAVDQAKVELKYGVDPKMRALAANIIKTQQEEISYMKQWQVMHKKGM</sequence>
<dbReference type="Gene3D" id="1.20.1260.10">
    <property type="match status" value="1"/>
</dbReference>
<evidence type="ECO:0000259" key="2">
    <source>
        <dbReference type="Pfam" id="PF03713"/>
    </source>
</evidence>
<dbReference type="PANTHER" id="PTHR36933">
    <property type="entry name" value="SLL0788 PROTEIN"/>
    <property type="match status" value="1"/>
</dbReference>
<dbReference type="Proteomes" id="UP000494115">
    <property type="component" value="Unassembled WGS sequence"/>
</dbReference>
<reference evidence="3 4" key="1">
    <citation type="submission" date="2020-04" db="EMBL/GenBank/DDBJ databases">
        <authorList>
            <person name="De Canck E."/>
        </authorList>
    </citation>
    <scope>NUCLEOTIDE SEQUENCE [LARGE SCALE GENOMIC DNA]</scope>
    <source>
        <strain evidence="3 4">LMG 28138</strain>
    </source>
</reference>
<accession>A0A6S7BIG1</accession>
<proteinExistence type="predicted"/>
<feature type="signal peptide" evidence="1">
    <location>
        <begin position="1"/>
        <end position="27"/>
    </location>
</feature>
<keyword evidence="1" id="KW-0732">Signal</keyword>
<protein>
    <recommendedName>
        <fullName evidence="2">DUF305 domain-containing protein</fullName>
    </recommendedName>
</protein>
<feature type="chain" id="PRO_5028975158" description="DUF305 domain-containing protein" evidence="1">
    <location>
        <begin position="28"/>
        <end position="145"/>
    </location>
</feature>
<dbReference type="InterPro" id="IPR005183">
    <property type="entry name" value="DUF305_CopM-like"/>
</dbReference>
<dbReference type="EMBL" id="CADIKM010000035">
    <property type="protein sequence ID" value="CAB3799905.1"/>
    <property type="molecule type" value="Genomic_DNA"/>
</dbReference>
<dbReference type="InterPro" id="IPR012347">
    <property type="entry name" value="Ferritin-like"/>
</dbReference>